<accession>A0A5J4JMM1</accession>
<keyword evidence="1" id="KW-1133">Transmembrane helix</keyword>
<proteinExistence type="predicted"/>
<dbReference type="EMBL" id="BKZQ01000017">
    <property type="protein sequence ID" value="GER70234.1"/>
    <property type="molecule type" value="Genomic_DNA"/>
</dbReference>
<keyword evidence="1" id="KW-0812">Transmembrane</keyword>
<comment type="caution">
    <text evidence="2">The sequence shown here is derived from an EMBL/GenBank/DDBJ whole genome shotgun (WGS) entry which is preliminary data.</text>
</comment>
<organism evidence="2 3">
    <name type="scientific">Weizmannia acidilactici</name>
    <dbReference type="NCBI Taxonomy" id="2607726"/>
    <lineage>
        <taxon>Bacteria</taxon>
        <taxon>Bacillati</taxon>
        <taxon>Bacillota</taxon>
        <taxon>Bacilli</taxon>
        <taxon>Bacillales</taxon>
        <taxon>Bacillaceae</taxon>
        <taxon>Heyndrickxia</taxon>
    </lineage>
</organism>
<name>A0A5J4JMM1_9BACI</name>
<evidence type="ECO:0000256" key="1">
    <source>
        <dbReference type="SAM" id="Phobius"/>
    </source>
</evidence>
<evidence type="ECO:0000313" key="2">
    <source>
        <dbReference type="EMBL" id="GER70234.1"/>
    </source>
</evidence>
<keyword evidence="1" id="KW-0472">Membrane</keyword>
<dbReference type="AlphaFoldDB" id="A0A5J4JMM1"/>
<sequence>MLLPLVKKDFLLVKKYLLFLLIFTAVAPVYLSFPITGRQR</sequence>
<reference evidence="2 3" key="1">
    <citation type="submission" date="2019-09" db="EMBL/GenBank/DDBJ databases">
        <title>Draft genome sequence of Bacillus sp. JC-7.</title>
        <authorList>
            <person name="Tanaka N."/>
            <person name="Shiwa Y."/>
            <person name="Fujita N."/>
            <person name="Tanasupawat S."/>
        </authorList>
    </citation>
    <scope>NUCLEOTIDE SEQUENCE [LARGE SCALE GENOMIC DNA]</scope>
    <source>
        <strain evidence="2 3">JC-7</strain>
    </source>
</reference>
<evidence type="ECO:0000313" key="3">
    <source>
        <dbReference type="Proteomes" id="UP000391919"/>
    </source>
</evidence>
<feature type="transmembrane region" description="Helical" evidence="1">
    <location>
        <begin position="16"/>
        <end position="33"/>
    </location>
</feature>
<keyword evidence="3" id="KW-1185">Reference proteome</keyword>
<gene>
    <name evidence="2" type="ORF">BpJC7_15370</name>
</gene>
<protein>
    <submittedName>
        <fullName evidence="2">Uncharacterized protein</fullName>
    </submittedName>
</protein>
<dbReference type="Proteomes" id="UP000391919">
    <property type="component" value="Unassembled WGS sequence"/>
</dbReference>